<dbReference type="GO" id="GO:0008948">
    <property type="term" value="F:oxaloacetate decarboxylase activity"/>
    <property type="evidence" value="ECO:0007669"/>
    <property type="project" value="UniProtKB-EC"/>
</dbReference>
<dbReference type="GO" id="GO:0008168">
    <property type="term" value="F:methyltransferase activity"/>
    <property type="evidence" value="ECO:0007669"/>
    <property type="project" value="UniProtKB-KW"/>
</dbReference>
<evidence type="ECO:0000256" key="1">
    <source>
        <dbReference type="ARBA" id="ARBA00001342"/>
    </source>
</evidence>
<dbReference type="InterPro" id="IPR005493">
    <property type="entry name" value="RraA/RraA-like"/>
</dbReference>
<name>A0A0U2ZF76_9BACL</name>
<evidence type="ECO:0000313" key="15">
    <source>
        <dbReference type="Proteomes" id="UP000067683"/>
    </source>
</evidence>
<dbReference type="EC" id="4.1.3.17" evidence="5"/>
<evidence type="ECO:0000256" key="4">
    <source>
        <dbReference type="ARBA" id="ARBA00011233"/>
    </source>
</evidence>
<reference evidence="14" key="1">
    <citation type="submission" date="2016-01" db="EMBL/GenBank/DDBJ databases">
        <title>Complete genome of Planococcus rifietoensis type strain M8.</title>
        <authorList>
            <person name="See-Too W.S."/>
        </authorList>
    </citation>
    <scope>NUCLEOTIDE SEQUENCE [LARGE SCALE GENOMIC DNA]</scope>
    <source>
        <strain evidence="14">M8</strain>
    </source>
</reference>
<comment type="similarity">
    <text evidence="3">Belongs to the class II aldolase/RraA-like family.</text>
</comment>
<dbReference type="CDD" id="cd16841">
    <property type="entry name" value="RraA_family"/>
    <property type="match status" value="1"/>
</dbReference>
<dbReference type="EMBL" id="CP013659">
    <property type="protein sequence ID" value="ALS75877.1"/>
    <property type="molecule type" value="Genomic_DNA"/>
</dbReference>
<gene>
    <name evidence="14" type="ORF">AUC31_12035</name>
</gene>
<evidence type="ECO:0000256" key="11">
    <source>
        <dbReference type="ARBA" id="ARBA00032305"/>
    </source>
</evidence>
<feature type="binding site" evidence="13">
    <location>
        <position position="114"/>
    </location>
    <ligand>
        <name>Mg(2+)</name>
        <dbReference type="ChEBI" id="CHEBI:18420"/>
    </ligand>
</feature>
<evidence type="ECO:0000256" key="9">
    <source>
        <dbReference type="ARBA" id="ARBA00029596"/>
    </source>
</evidence>
<dbReference type="STRING" id="200991.AUC31_12035"/>
<evidence type="ECO:0000256" key="2">
    <source>
        <dbReference type="ARBA" id="ARBA00001968"/>
    </source>
</evidence>
<comment type="function">
    <text evidence="8">Catalyzes the aldol cleavage of 4-hydroxy-4-methyl-2-oxoglutarate (HMG) into 2 molecules of pyruvate. Also contains a secondary oxaloacetate (OAA) decarboxylase activity due to the common pyruvate enolate transition state formed following C-C bond cleavage in the retro-aldol and decarboxylation reactions.</text>
</comment>
<dbReference type="GO" id="GO:0032259">
    <property type="term" value="P:methylation"/>
    <property type="evidence" value="ECO:0007669"/>
    <property type="project" value="UniProtKB-KW"/>
</dbReference>
<dbReference type="PANTHER" id="PTHR33254">
    <property type="entry name" value="4-HYDROXY-4-METHYL-2-OXOGLUTARATE ALDOLASE 3-RELATED"/>
    <property type="match status" value="1"/>
</dbReference>
<dbReference type="EC" id="4.1.1.112" evidence="6"/>
<keyword evidence="13" id="KW-0460">Magnesium</keyword>
<protein>
    <recommendedName>
        <fullName evidence="7">Putative 4-hydroxy-4-methyl-2-oxoglutarate aldolase</fullName>
        <ecNumber evidence="6">4.1.1.112</ecNumber>
        <ecNumber evidence="5">4.1.3.17</ecNumber>
    </recommendedName>
    <alternativeName>
        <fullName evidence="11">Oxaloacetate decarboxylase</fullName>
    </alternativeName>
    <alternativeName>
        <fullName evidence="9">Regulator of ribonuclease activity homolog</fullName>
    </alternativeName>
    <alternativeName>
        <fullName evidence="10">RraA-like protein</fullName>
    </alternativeName>
</protein>
<comment type="cofactor">
    <cofactor evidence="13">
        <name>Mg(2+)</name>
        <dbReference type="ChEBI" id="CHEBI:18420"/>
    </cofactor>
</comment>
<dbReference type="Proteomes" id="UP000067683">
    <property type="component" value="Chromosome"/>
</dbReference>
<dbReference type="Gene3D" id="3.50.30.40">
    <property type="entry name" value="Ribonuclease E inhibitor RraA/RraA-like"/>
    <property type="match status" value="1"/>
</dbReference>
<evidence type="ECO:0000256" key="5">
    <source>
        <dbReference type="ARBA" id="ARBA00012213"/>
    </source>
</evidence>
<keyword evidence="15" id="KW-1185">Reference proteome</keyword>
<dbReference type="GO" id="GO:0047443">
    <property type="term" value="F:4-hydroxy-4-methyl-2-oxoglutarate aldolase activity"/>
    <property type="evidence" value="ECO:0007669"/>
    <property type="project" value="UniProtKB-EC"/>
</dbReference>
<evidence type="ECO:0000256" key="12">
    <source>
        <dbReference type="ARBA" id="ARBA00047973"/>
    </source>
</evidence>
<dbReference type="OrthoDB" id="9784786at2"/>
<evidence type="ECO:0000256" key="8">
    <source>
        <dbReference type="ARBA" id="ARBA00025046"/>
    </source>
</evidence>
<dbReference type="SUPFAM" id="SSF89562">
    <property type="entry name" value="RraA-like"/>
    <property type="match status" value="1"/>
</dbReference>
<evidence type="ECO:0000256" key="3">
    <source>
        <dbReference type="ARBA" id="ARBA00008621"/>
    </source>
</evidence>
<evidence type="ECO:0000256" key="6">
    <source>
        <dbReference type="ARBA" id="ARBA00012947"/>
    </source>
</evidence>
<evidence type="ECO:0000313" key="14">
    <source>
        <dbReference type="EMBL" id="ALS75877.1"/>
    </source>
</evidence>
<feature type="binding site" evidence="13">
    <location>
        <begin position="91"/>
        <end position="94"/>
    </location>
    <ligand>
        <name>substrate</name>
    </ligand>
</feature>
<comment type="cofactor">
    <cofactor evidence="2">
        <name>a divalent metal cation</name>
        <dbReference type="ChEBI" id="CHEBI:60240"/>
    </cofactor>
</comment>
<dbReference type="KEGG" id="prt:AUC31_12035"/>
<sequence>MTKPSLEQDSQLIEQMANISSSIFADVMDMNNAMDYRLKPMNYKKPLVGRARTVSLPKGDNLFLHHAIYEVEPGDIIVVDGQDHKDSAYLGELMAGAAEALGIQGIVIDGLVRDKKELEQLDIQIYAKGFLSTGPKKEGPGSFDTDITCAGVFVSSGDYIVGDEDGVVVIPRALASETIKKAEQKLAYEQNRLDVIRQYKQQSGTKQKSAIAPNWLEDKLKKHGIPERV</sequence>
<comment type="catalytic activity">
    <reaction evidence="12">
        <text>oxaloacetate + H(+) = pyruvate + CO2</text>
        <dbReference type="Rhea" id="RHEA:15641"/>
        <dbReference type="ChEBI" id="CHEBI:15361"/>
        <dbReference type="ChEBI" id="CHEBI:15378"/>
        <dbReference type="ChEBI" id="CHEBI:16452"/>
        <dbReference type="ChEBI" id="CHEBI:16526"/>
        <dbReference type="EC" id="4.1.1.112"/>
    </reaction>
</comment>
<dbReference type="InterPro" id="IPR036704">
    <property type="entry name" value="RraA/RraA-like_sf"/>
</dbReference>
<accession>A0A0U2ZF76</accession>
<evidence type="ECO:0000256" key="10">
    <source>
        <dbReference type="ARBA" id="ARBA00030169"/>
    </source>
</evidence>
<organism evidence="14 15">
    <name type="scientific">Planococcus rifietoensis</name>
    <dbReference type="NCBI Taxonomy" id="200991"/>
    <lineage>
        <taxon>Bacteria</taxon>
        <taxon>Bacillati</taxon>
        <taxon>Bacillota</taxon>
        <taxon>Bacilli</taxon>
        <taxon>Bacillales</taxon>
        <taxon>Caryophanaceae</taxon>
        <taxon>Planococcus</taxon>
    </lineage>
</organism>
<dbReference type="RefSeq" id="WP_058382580.1">
    <property type="nucleotide sequence ID" value="NZ_CP013659.2"/>
</dbReference>
<evidence type="ECO:0000256" key="13">
    <source>
        <dbReference type="PIRSR" id="PIRSR605493-1"/>
    </source>
</evidence>
<comment type="catalytic activity">
    <reaction evidence="1">
        <text>4-hydroxy-4-methyl-2-oxoglutarate = 2 pyruvate</text>
        <dbReference type="Rhea" id="RHEA:22748"/>
        <dbReference type="ChEBI" id="CHEBI:15361"/>
        <dbReference type="ChEBI" id="CHEBI:58276"/>
        <dbReference type="EC" id="4.1.3.17"/>
    </reaction>
</comment>
<comment type="subunit">
    <text evidence="4">Homotrimer.</text>
</comment>
<evidence type="ECO:0000256" key="7">
    <source>
        <dbReference type="ARBA" id="ARBA00016549"/>
    </source>
</evidence>
<dbReference type="PANTHER" id="PTHR33254:SF4">
    <property type="entry name" value="4-HYDROXY-4-METHYL-2-OXOGLUTARATE ALDOLASE 3-RELATED"/>
    <property type="match status" value="1"/>
</dbReference>
<keyword evidence="13" id="KW-0479">Metal-binding</keyword>
<keyword evidence="14" id="KW-0808">Transferase</keyword>
<dbReference type="AlphaFoldDB" id="A0A0U2ZF76"/>
<proteinExistence type="inferred from homology"/>
<dbReference type="GO" id="GO:0046872">
    <property type="term" value="F:metal ion binding"/>
    <property type="evidence" value="ECO:0007669"/>
    <property type="project" value="UniProtKB-KW"/>
</dbReference>
<dbReference type="Pfam" id="PF03737">
    <property type="entry name" value="RraA-like"/>
    <property type="match status" value="1"/>
</dbReference>
<feature type="binding site" evidence="13">
    <location>
        <position position="113"/>
    </location>
    <ligand>
        <name>substrate</name>
    </ligand>
</feature>
<keyword evidence="14" id="KW-0489">Methyltransferase</keyword>